<organism evidence="3 4">
    <name type="scientific">Roseospira marina</name>
    <dbReference type="NCBI Taxonomy" id="140057"/>
    <lineage>
        <taxon>Bacteria</taxon>
        <taxon>Pseudomonadati</taxon>
        <taxon>Pseudomonadota</taxon>
        <taxon>Alphaproteobacteria</taxon>
        <taxon>Rhodospirillales</taxon>
        <taxon>Rhodospirillaceae</taxon>
        <taxon>Roseospira</taxon>
    </lineage>
</organism>
<dbReference type="PANTHER" id="PTHR43667:SF2">
    <property type="entry name" value="FATTY ACID C-METHYL TRANSFERASE"/>
    <property type="match status" value="1"/>
</dbReference>
<gene>
    <name evidence="3" type="ORF">F1188_01870</name>
</gene>
<keyword evidence="3" id="KW-0489">Methyltransferase</keyword>
<reference evidence="3 4" key="1">
    <citation type="submission" date="2019-09" db="EMBL/GenBank/DDBJ databases">
        <title>Genome sequence of Roseospira marina, one of the more divergent members of the non-sulfur purple photosynthetic bacterial family, the Rhodospirillaceae.</title>
        <authorList>
            <person name="Meyer T."/>
            <person name="Kyndt J."/>
        </authorList>
    </citation>
    <scope>NUCLEOTIDE SEQUENCE [LARGE SCALE GENOMIC DNA]</scope>
    <source>
        <strain evidence="3 4">DSM 15113</strain>
    </source>
</reference>
<evidence type="ECO:0000313" key="4">
    <source>
        <dbReference type="Proteomes" id="UP000324065"/>
    </source>
</evidence>
<accession>A0A5M6IGV6</accession>
<feature type="region of interest" description="Disordered" evidence="1">
    <location>
        <begin position="1"/>
        <end position="23"/>
    </location>
</feature>
<dbReference type="SUPFAM" id="SSF53335">
    <property type="entry name" value="S-adenosyl-L-methionine-dependent methyltransferases"/>
    <property type="match status" value="1"/>
</dbReference>
<dbReference type="Proteomes" id="UP000324065">
    <property type="component" value="Unassembled WGS sequence"/>
</dbReference>
<dbReference type="PANTHER" id="PTHR43667">
    <property type="entry name" value="CYCLOPROPANE-FATTY-ACYL-PHOSPHOLIPID SYNTHASE"/>
    <property type="match status" value="1"/>
</dbReference>
<dbReference type="RefSeq" id="WP_150060669.1">
    <property type="nucleotide sequence ID" value="NZ_JACHII010000001.1"/>
</dbReference>
<dbReference type="InterPro" id="IPR029063">
    <property type="entry name" value="SAM-dependent_MTases_sf"/>
</dbReference>
<dbReference type="Gene3D" id="3.40.50.150">
    <property type="entry name" value="Vaccinia Virus protein VP39"/>
    <property type="match status" value="1"/>
</dbReference>
<dbReference type="CDD" id="cd02440">
    <property type="entry name" value="AdoMet_MTases"/>
    <property type="match status" value="1"/>
</dbReference>
<dbReference type="InterPro" id="IPR050723">
    <property type="entry name" value="CFA/CMAS"/>
</dbReference>
<evidence type="ECO:0000313" key="3">
    <source>
        <dbReference type="EMBL" id="KAA5607536.1"/>
    </source>
</evidence>
<dbReference type="InterPro" id="IPR013217">
    <property type="entry name" value="Methyltransf_12"/>
</dbReference>
<sequence length="221" mass="24638">MAHRAEAAPSVPSSREARRAKRRLGADPEAWDEAYRADEFARLHTLKEAPRYGIIGAWLRHLVPDDGHVLDGGCGEGALVRHVLRDRSGVHYTGFDVSAVALETARRVIGPDDAHRARLIRAGLADFEPPDPAERYDAIVLTEVLSYSGESVSWLPRFRRWLAADGVMVVTLQHPRRPDSGANGPFRAMHATMDGDMWTVLDRATLTNPRSGNAWDLWVFR</sequence>
<dbReference type="GO" id="GO:0032259">
    <property type="term" value="P:methylation"/>
    <property type="evidence" value="ECO:0007669"/>
    <property type="project" value="UniProtKB-KW"/>
</dbReference>
<dbReference type="GO" id="GO:0008168">
    <property type="term" value="F:methyltransferase activity"/>
    <property type="evidence" value="ECO:0007669"/>
    <property type="project" value="UniProtKB-KW"/>
</dbReference>
<dbReference type="Pfam" id="PF08242">
    <property type="entry name" value="Methyltransf_12"/>
    <property type="match status" value="1"/>
</dbReference>
<name>A0A5M6IGV6_9PROT</name>
<evidence type="ECO:0000259" key="2">
    <source>
        <dbReference type="Pfam" id="PF08242"/>
    </source>
</evidence>
<protein>
    <submittedName>
        <fullName evidence="3">Methyltransferase</fullName>
    </submittedName>
</protein>
<proteinExistence type="predicted"/>
<feature type="domain" description="Methyltransferase type 12" evidence="2">
    <location>
        <begin position="70"/>
        <end position="167"/>
    </location>
</feature>
<dbReference type="OrthoDB" id="7342932at2"/>
<dbReference type="EMBL" id="VWPJ01000001">
    <property type="protein sequence ID" value="KAA5607536.1"/>
    <property type="molecule type" value="Genomic_DNA"/>
</dbReference>
<evidence type="ECO:0000256" key="1">
    <source>
        <dbReference type="SAM" id="MobiDB-lite"/>
    </source>
</evidence>
<dbReference type="AlphaFoldDB" id="A0A5M6IGV6"/>
<keyword evidence="4" id="KW-1185">Reference proteome</keyword>
<keyword evidence="3" id="KW-0808">Transferase</keyword>
<comment type="caution">
    <text evidence="3">The sequence shown here is derived from an EMBL/GenBank/DDBJ whole genome shotgun (WGS) entry which is preliminary data.</text>
</comment>